<dbReference type="AlphaFoldDB" id="A0A3D9AH28"/>
<reference evidence="1 2" key="1">
    <citation type="journal article" date="2004" name="Emerg. Infect. Dis.">
        <title>Amoebae-resisting bacteria isolated from human nasal swabs by amoebal coculture.</title>
        <authorList>
            <person name="Greub G."/>
            <person name="La Scola B."/>
            <person name="Raoult D."/>
        </authorList>
    </citation>
    <scope>NUCLEOTIDE SEQUENCE [LARGE SCALE GENOMIC DNA]</scope>
    <source>
        <strain evidence="1 2">CCUG 51329</strain>
    </source>
</reference>
<gene>
    <name evidence="1" type="ORF">DRF68_19835</name>
</gene>
<comment type="caution">
    <text evidence="1">The sequence shown here is derived from an EMBL/GenBank/DDBJ whole genome shotgun (WGS) entry which is preliminary data.</text>
</comment>
<protein>
    <submittedName>
        <fullName evidence="1">Uncharacterized protein</fullName>
    </submittedName>
</protein>
<name>A0A3D9AH28_9FLAO</name>
<evidence type="ECO:0000313" key="1">
    <source>
        <dbReference type="EMBL" id="REC40630.1"/>
    </source>
</evidence>
<accession>A0A3D9AH28</accession>
<keyword evidence="2" id="KW-1185">Reference proteome</keyword>
<proteinExistence type="predicted"/>
<sequence length="180" mass="19140">MDTAFANTEANNMQEQGFAVENNGGSQSIETVSNNNAGTVNVGPAERALVKNGFTVAYNGHSHGAVIKQESNGTIKIGGNGSSTTDRNEISTIPDVVLGYNVAGNTGSITTADYSSTSNNVGKWMPLSNPGSYPKTITHYNQNGNINTMDYGTFKSNTSNIRIQAQVFQVMRNLNTLLKP</sequence>
<dbReference type="EMBL" id="QNVU01000072">
    <property type="protein sequence ID" value="REC40630.1"/>
    <property type="molecule type" value="Genomic_DNA"/>
</dbReference>
<organism evidence="1 2">
    <name type="scientific">Candidatus Chryseobacterium massiliense</name>
    <dbReference type="NCBI Taxonomy" id="204089"/>
    <lineage>
        <taxon>Bacteria</taxon>
        <taxon>Pseudomonadati</taxon>
        <taxon>Bacteroidota</taxon>
        <taxon>Flavobacteriia</taxon>
        <taxon>Flavobacteriales</taxon>
        <taxon>Weeksellaceae</taxon>
        <taxon>Chryseobacterium group</taxon>
        <taxon>Chryseobacterium</taxon>
    </lineage>
</organism>
<dbReference type="Proteomes" id="UP000256924">
    <property type="component" value="Unassembled WGS sequence"/>
</dbReference>
<dbReference type="RefSeq" id="WP_116100061.1">
    <property type="nucleotide sequence ID" value="NZ_QNVU01000072.1"/>
</dbReference>
<evidence type="ECO:0000313" key="2">
    <source>
        <dbReference type="Proteomes" id="UP000256924"/>
    </source>
</evidence>